<gene>
    <name evidence="1" type="ORF">LX69_00982</name>
</gene>
<evidence type="ECO:0000313" key="2">
    <source>
        <dbReference type="Proteomes" id="UP000249239"/>
    </source>
</evidence>
<comment type="caution">
    <text evidence="1">The sequence shown here is derived from an EMBL/GenBank/DDBJ whole genome shotgun (WGS) entry which is preliminary data.</text>
</comment>
<dbReference type="Pfam" id="PF11751">
    <property type="entry name" value="PorP_SprF"/>
    <property type="match status" value="1"/>
</dbReference>
<sequence length="335" mass="38040">MRERMRDMNGYTQKMISVVVFSLLLLLSMPVYAQQDPLFTQYVNSPLSMNAAYTGNRNSLALDLGVRQQWVGVEGAPKSYYLSAHSPINKSRVSLGGYLLSDEAGPVVSRQVHGTYSYLVRMSNKMFLSLGASGGVHLYNIGLTGLNLGDAADPYFGFNITNRVKPSFGVGAVLFTPNYYVALSCPQLLLSRFSYSGIDSGVYASDHHFYLNGGYTYVLNKHQSMRFSSLVRLLPSGENVIDLNVILNYNKYLWVGASYRFGQALAGMLNFQLNRNWGICYSYDFYTNRTSYFNSGAHEITLSYDCYKFYKKNKYRNFKRKSADKEEEMRSIRYF</sequence>
<keyword evidence="2" id="KW-1185">Reference proteome</keyword>
<dbReference type="NCBIfam" id="TIGR03519">
    <property type="entry name" value="T9SS_PorP_fam"/>
    <property type="match status" value="1"/>
</dbReference>
<dbReference type="AlphaFoldDB" id="A0A2W7QA26"/>
<proteinExistence type="predicted"/>
<dbReference type="OrthoDB" id="1114455at2"/>
<accession>A0A2W7QA26</accession>
<dbReference type="EMBL" id="QKZK01000006">
    <property type="protein sequence ID" value="PZX18589.1"/>
    <property type="molecule type" value="Genomic_DNA"/>
</dbReference>
<dbReference type="Proteomes" id="UP000249239">
    <property type="component" value="Unassembled WGS sequence"/>
</dbReference>
<name>A0A2W7QA26_9BACT</name>
<protein>
    <submittedName>
        <fullName evidence="1">Type IX secretion system PorP/SprF family membrane protein</fullName>
    </submittedName>
</protein>
<dbReference type="InterPro" id="IPR019861">
    <property type="entry name" value="PorP/SprF_Bacteroidetes"/>
</dbReference>
<reference evidence="1 2" key="1">
    <citation type="submission" date="2018-06" db="EMBL/GenBank/DDBJ databases">
        <title>Genomic Encyclopedia of Archaeal and Bacterial Type Strains, Phase II (KMG-II): from individual species to whole genera.</title>
        <authorList>
            <person name="Goeker M."/>
        </authorList>
    </citation>
    <scope>NUCLEOTIDE SEQUENCE [LARGE SCALE GENOMIC DNA]</scope>
    <source>
        <strain evidence="1 2">DSM 6779</strain>
    </source>
</reference>
<evidence type="ECO:0000313" key="1">
    <source>
        <dbReference type="EMBL" id="PZX18589.1"/>
    </source>
</evidence>
<organism evidence="1 2">
    <name type="scientific">Breznakibacter xylanolyticus</name>
    <dbReference type="NCBI Taxonomy" id="990"/>
    <lineage>
        <taxon>Bacteria</taxon>
        <taxon>Pseudomonadati</taxon>
        <taxon>Bacteroidota</taxon>
        <taxon>Bacteroidia</taxon>
        <taxon>Marinilabiliales</taxon>
        <taxon>Marinilabiliaceae</taxon>
        <taxon>Breznakibacter</taxon>
    </lineage>
</organism>